<keyword evidence="2" id="KW-0812">Transmembrane</keyword>
<keyword evidence="4" id="KW-1185">Reference proteome</keyword>
<feature type="transmembrane region" description="Helical" evidence="2">
    <location>
        <begin position="133"/>
        <end position="153"/>
    </location>
</feature>
<gene>
    <name evidence="3" type="ORF">ET471_04850</name>
</gene>
<evidence type="ECO:0000256" key="1">
    <source>
        <dbReference type="SAM" id="MobiDB-lite"/>
    </source>
</evidence>
<feature type="transmembrane region" description="Helical" evidence="2">
    <location>
        <begin position="160"/>
        <end position="181"/>
    </location>
</feature>
<feature type="compositionally biased region" description="Low complexity" evidence="1">
    <location>
        <begin position="7"/>
        <end position="23"/>
    </location>
</feature>
<dbReference type="KEGG" id="xya:ET471_04850"/>
<evidence type="ECO:0000256" key="2">
    <source>
        <dbReference type="SAM" id="Phobius"/>
    </source>
</evidence>
<feature type="transmembrane region" description="Helical" evidence="2">
    <location>
        <begin position="108"/>
        <end position="127"/>
    </location>
</feature>
<evidence type="ECO:0000313" key="4">
    <source>
        <dbReference type="Proteomes" id="UP000292118"/>
    </source>
</evidence>
<reference evidence="3 4" key="1">
    <citation type="submission" date="2019-01" db="EMBL/GenBank/DDBJ databases">
        <title>Genome sequencing of strain FW10M-9.</title>
        <authorList>
            <person name="Heo J."/>
            <person name="Kim S.-J."/>
            <person name="Kim J.-S."/>
            <person name="Hong S.-B."/>
            <person name="Kwon S.-W."/>
        </authorList>
    </citation>
    <scope>NUCLEOTIDE SEQUENCE [LARGE SCALE GENOMIC DNA]</scope>
    <source>
        <strain evidence="3 4">FW10M-9</strain>
    </source>
</reference>
<dbReference type="Proteomes" id="UP000292118">
    <property type="component" value="Chromosome"/>
</dbReference>
<keyword evidence="2" id="KW-0472">Membrane</keyword>
<accession>A0A4P6F121</accession>
<sequence length="184" mass="18309">MPDEPTTDPGAAAPRPPATARGALASTQQRADALTVALRHVLWPALAIVLVIGAQAAVQLAATRPDAEGGRPSLGIFVVYSIMLLAMLPVLVTVGAAGSTALLSKQPLPPRALAVLAGVVTLLWVGWVAGGSIGWLFGVVLGAATAGAATVLAGRWALPLRLLAAVAVAALGAVVVLWVGAVAS</sequence>
<protein>
    <submittedName>
        <fullName evidence="3">Uncharacterized protein</fullName>
    </submittedName>
</protein>
<name>A0A4P6F121_9MICO</name>
<dbReference type="AlphaFoldDB" id="A0A4P6F121"/>
<feature type="region of interest" description="Disordered" evidence="1">
    <location>
        <begin position="1"/>
        <end position="24"/>
    </location>
</feature>
<dbReference type="OrthoDB" id="10005297at2"/>
<feature type="transmembrane region" description="Helical" evidence="2">
    <location>
        <begin position="74"/>
        <end position="96"/>
    </location>
</feature>
<feature type="transmembrane region" description="Helical" evidence="2">
    <location>
        <begin position="41"/>
        <end position="62"/>
    </location>
</feature>
<proteinExistence type="predicted"/>
<dbReference type="EMBL" id="CP035493">
    <property type="protein sequence ID" value="QAY69450.1"/>
    <property type="molecule type" value="Genomic_DNA"/>
</dbReference>
<keyword evidence="2" id="KW-1133">Transmembrane helix</keyword>
<organism evidence="3 4">
    <name type="scientific">Xylanimonas protaetiae</name>
    <dbReference type="NCBI Taxonomy" id="2509457"/>
    <lineage>
        <taxon>Bacteria</taxon>
        <taxon>Bacillati</taxon>
        <taxon>Actinomycetota</taxon>
        <taxon>Actinomycetes</taxon>
        <taxon>Micrococcales</taxon>
        <taxon>Promicromonosporaceae</taxon>
        <taxon>Xylanimonas</taxon>
    </lineage>
</organism>
<evidence type="ECO:0000313" key="3">
    <source>
        <dbReference type="EMBL" id="QAY69450.1"/>
    </source>
</evidence>
<dbReference type="RefSeq" id="WP_129186850.1">
    <property type="nucleotide sequence ID" value="NZ_CP035493.1"/>
</dbReference>